<reference evidence="8" key="1">
    <citation type="submission" date="2022-10" db="EMBL/GenBank/DDBJ databases">
        <title>Rhodococcus sp.75.</title>
        <authorList>
            <person name="Sun M."/>
        </authorList>
    </citation>
    <scope>NUCLEOTIDE SEQUENCE</scope>
    <source>
        <strain evidence="8">75</strain>
    </source>
</reference>
<gene>
    <name evidence="8" type="ORF">RHODO2019_06580</name>
</gene>
<dbReference type="InterPro" id="IPR051474">
    <property type="entry name" value="Anti-sigma-K/W_factor"/>
</dbReference>
<organism evidence="8 9">
    <name type="scientific">Rhodococcus antarcticus</name>
    <dbReference type="NCBI Taxonomy" id="2987751"/>
    <lineage>
        <taxon>Bacteria</taxon>
        <taxon>Bacillati</taxon>
        <taxon>Actinomycetota</taxon>
        <taxon>Actinomycetes</taxon>
        <taxon>Mycobacteriales</taxon>
        <taxon>Nocardiaceae</taxon>
        <taxon>Rhodococcus</taxon>
    </lineage>
</organism>
<keyword evidence="5 7" id="KW-0472">Membrane</keyword>
<accession>A0ABY6P365</accession>
<keyword evidence="6" id="KW-0804">Transcription</keyword>
<comment type="subcellular location">
    <subcellularLocation>
        <location evidence="1">Cell membrane</location>
        <topology evidence="1">Single-pass membrane protein</topology>
    </subcellularLocation>
</comment>
<evidence type="ECO:0000256" key="3">
    <source>
        <dbReference type="ARBA" id="ARBA00022989"/>
    </source>
</evidence>
<evidence type="ECO:0000256" key="7">
    <source>
        <dbReference type="SAM" id="Phobius"/>
    </source>
</evidence>
<dbReference type="InterPro" id="IPR041916">
    <property type="entry name" value="Anti_sigma_zinc_sf"/>
</dbReference>
<protein>
    <submittedName>
        <fullName evidence="8">Anti-sigma factor</fullName>
    </submittedName>
</protein>
<dbReference type="EMBL" id="CP110615">
    <property type="protein sequence ID" value="UZJ26086.1"/>
    <property type="molecule type" value="Genomic_DNA"/>
</dbReference>
<evidence type="ECO:0000256" key="2">
    <source>
        <dbReference type="ARBA" id="ARBA00022692"/>
    </source>
</evidence>
<keyword evidence="4" id="KW-0805">Transcription regulation</keyword>
<proteinExistence type="predicted"/>
<sequence length="262" mass="26627">MSEQHRQECAQRELAVGWALHALEPEEEVGFARHLPHCEDCTERVRSTEAVASLLGGGAEQLDPPPRLRTAILAAARAQQPVRVAALQQEPPRARPVELAVPAEPSRSISRTRRVLVAAAAVGLVAFGAGWVGNALTGAGSPATQSALPDLSNAAVHSTPLTGAVSGQVMAVVLNDGTSASVVPLSLSSAPTGEAYWLWGTGGTGGKPVALGRVTVGDGAAADLQLQDAVQPASFSGYALSIESDIGVPSAPSTVIGSSGTV</sequence>
<name>A0ABY6P365_9NOCA</name>
<evidence type="ECO:0000256" key="1">
    <source>
        <dbReference type="ARBA" id="ARBA00004162"/>
    </source>
</evidence>
<keyword evidence="2 7" id="KW-0812">Transmembrane</keyword>
<dbReference type="RefSeq" id="WP_265384190.1">
    <property type="nucleotide sequence ID" value="NZ_CP110615.1"/>
</dbReference>
<evidence type="ECO:0000256" key="4">
    <source>
        <dbReference type="ARBA" id="ARBA00023015"/>
    </source>
</evidence>
<keyword evidence="9" id="KW-1185">Reference proteome</keyword>
<evidence type="ECO:0000256" key="6">
    <source>
        <dbReference type="ARBA" id="ARBA00023163"/>
    </source>
</evidence>
<dbReference type="PANTHER" id="PTHR37461">
    <property type="entry name" value="ANTI-SIGMA-K FACTOR RSKA"/>
    <property type="match status" value="1"/>
</dbReference>
<evidence type="ECO:0000313" key="8">
    <source>
        <dbReference type="EMBL" id="UZJ26086.1"/>
    </source>
</evidence>
<dbReference type="Gene3D" id="1.10.10.1320">
    <property type="entry name" value="Anti-sigma factor, zinc-finger domain"/>
    <property type="match status" value="1"/>
</dbReference>
<keyword evidence="3 7" id="KW-1133">Transmembrane helix</keyword>
<feature type="transmembrane region" description="Helical" evidence="7">
    <location>
        <begin position="115"/>
        <end position="133"/>
    </location>
</feature>
<dbReference type="Proteomes" id="UP001164965">
    <property type="component" value="Chromosome"/>
</dbReference>
<dbReference type="PANTHER" id="PTHR37461:SF1">
    <property type="entry name" value="ANTI-SIGMA-K FACTOR RSKA"/>
    <property type="match status" value="1"/>
</dbReference>
<evidence type="ECO:0000256" key="5">
    <source>
        <dbReference type="ARBA" id="ARBA00023136"/>
    </source>
</evidence>
<evidence type="ECO:0000313" key="9">
    <source>
        <dbReference type="Proteomes" id="UP001164965"/>
    </source>
</evidence>